<name>A0A8H7AJK9_9EURO</name>
<feature type="compositionally biased region" description="Basic and acidic residues" evidence="1">
    <location>
        <begin position="128"/>
        <end position="144"/>
    </location>
</feature>
<feature type="region of interest" description="Disordered" evidence="1">
    <location>
        <begin position="444"/>
        <end position="472"/>
    </location>
</feature>
<feature type="compositionally biased region" description="Basic and acidic residues" evidence="1">
    <location>
        <begin position="463"/>
        <end position="472"/>
    </location>
</feature>
<feature type="region of interest" description="Disordered" evidence="1">
    <location>
        <begin position="22"/>
        <end position="157"/>
    </location>
</feature>
<dbReference type="AlphaFoldDB" id="A0A8H7AJK9"/>
<evidence type="ECO:0000256" key="1">
    <source>
        <dbReference type="SAM" id="MobiDB-lite"/>
    </source>
</evidence>
<feature type="compositionally biased region" description="Acidic residues" evidence="1">
    <location>
        <begin position="62"/>
        <end position="76"/>
    </location>
</feature>
<feature type="region of interest" description="Disordered" evidence="1">
    <location>
        <begin position="379"/>
        <end position="407"/>
    </location>
</feature>
<evidence type="ECO:0000313" key="3">
    <source>
        <dbReference type="Proteomes" id="UP000606974"/>
    </source>
</evidence>
<evidence type="ECO:0000313" key="2">
    <source>
        <dbReference type="EMBL" id="KAF7510303.1"/>
    </source>
</evidence>
<feature type="compositionally biased region" description="Basic and acidic residues" evidence="1">
    <location>
        <begin position="92"/>
        <end position="117"/>
    </location>
</feature>
<gene>
    <name evidence="2" type="ORF">GJ744_006799</name>
</gene>
<organism evidence="2 3">
    <name type="scientific">Endocarpon pusillum</name>
    <dbReference type="NCBI Taxonomy" id="364733"/>
    <lineage>
        <taxon>Eukaryota</taxon>
        <taxon>Fungi</taxon>
        <taxon>Dikarya</taxon>
        <taxon>Ascomycota</taxon>
        <taxon>Pezizomycotina</taxon>
        <taxon>Eurotiomycetes</taxon>
        <taxon>Chaetothyriomycetidae</taxon>
        <taxon>Verrucariales</taxon>
        <taxon>Verrucariaceae</taxon>
        <taxon>Endocarpon</taxon>
    </lineage>
</organism>
<comment type="caution">
    <text evidence="2">The sequence shown here is derived from an EMBL/GenBank/DDBJ whole genome shotgun (WGS) entry which is preliminary data.</text>
</comment>
<keyword evidence="3" id="KW-1185">Reference proteome</keyword>
<dbReference type="Proteomes" id="UP000606974">
    <property type="component" value="Unassembled WGS sequence"/>
</dbReference>
<dbReference type="EMBL" id="JAACFV010000031">
    <property type="protein sequence ID" value="KAF7510303.1"/>
    <property type="molecule type" value="Genomic_DNA"/>
</dbReference>
<accession>A0A8H7AJK9</accession>
<protein>
    <submittedName>
        <fullName evidence="2">Uncharacterized protein</fullName>
    </submittedName>
</protein>
<reference evidence="2" key="1">
    <citation type="submission" date="2020-02" db="EMBL/GenBank/DDBJ databases">
        <authorList>
            <person name="Palmer J.M."/>
        </authorList>
    </citation>
    <scope>NUCLEOTIDE SEQUENCE</scope>
    <source>
        <strain evidence="2">EPUS1.4</strain>
        <tissue evidence="2">Thallus</tissue>
    </source>
</reference>
<sequence>MNWTMPHFVRVSQTFTSFLTPQKPALQQRYPTPHPPDVLKQRLNEEPLAPLTKSKDWLNASVDEEDSEDLEGDTLIEEIQKSGKRSAPSDYLEQRPAKRHKSNDEHPPTNNDERGDFEGETLLASTPHPEDHARANKKEQEDRQAMPPPPKPHICLDDKPYIPERDLIDRNLQNNIIRSPSFSHDSDFSEDEIFTKKTAVRREDRSEVNPQLEYDRAKRFAEAQQLPEDGSTWTEAEKDLYFRLAMRGFEALIPDHWAMDFKTLPQLLFSTGGREPLIVPFDKREFRAKHYLRTLFGIAANVRDKRLVGFRAEPTIKRTVRQFISWALFDAGVHPLQRPRAIPVHALVSMRLNETTHDVFKRMSRRLFKLARRYQDAHRVRQSIEPPSQYHTPLPTPAESFENRPGVSGSVYDDANMPTLIGLMIASSVVAVVTLDSRSTTLESHFEQQAARRHSSTSIASSNHEERSSPKDESPLRYIAKFDFSTHDGYDVWDGFAMAICVMRIRKTMLELCERAESEGQAGRGCLWERVLPAKLKEMGSEGDG</sequence>
<proteinExistence type="predicted"/>
<dbReference type="OrthoDB" id="5286775at2759"/>